<feature type="signal peptide" evidence="3">
    <location>
        <begin position="1"/>
        <end position="21"/>
    </location>
</feature>
<keyword evidence="2" id="KW-1133">Transmembrane helix</keyword>
<evidence type="ECO:0000313" key="4">
    <source>
        <dbReference type="EMBL" id="KIK58578.1"/>
    </source>
</evidence>
<feature type="transmembrane region" description="Helical" evidence="2">
    <location>
        <begin position="195"/>
        <end position="215"/>
    </location>
</feature>
<keyword evidence="3" id="KW-0732">Signal</keyword>
<keyword evidence="2" id="KW-0472">Membrane</keyword>
<reference evidence="4 5" key="1">
    <citation type="submission" date="2014-04" db="EMBL/GenBank/DDBJ databases">
        <title>Evolutionary Origins and Diversification of the Mycorrhizal Mutualists.</title>
        <authorList>
            <consortium name="DOE Joint Genome Institute"/>
            <consortium name="Mycorrhizal Genomics Consortium"/>
            <person name="Kohler A."/>
            <person name="Kuo A."/>
            <person name="Nagy L.G."/>
            <person name="Floudas D."/>
            <person name="Copeland A."/>
            <person name="Barry K.W."/>
            <person name="Cichocki N."/>
            <person name="Veneault-Fourrey C."/>
            <person name="LaButti K."/>
            <person name="Lindquist E.A."/>
            <person name="Lipzen A."/>
            <person name="Lundell T."/>
            <person name="Morin E."/>
            <person name="Murat C."/>
            <person name="Riley R."/>
            <person name="Ohm R."/>
            <person name="Sun H."/>
            <person name="Tunlid A."/>
            <person name="Henrissat B."/>
            <person name="Grigoriev I.V."/>
            <person name="Hibbett D.S."/>
            <person name="Martin F."/>
        </authorList>
    </citation>
    <scope>NUCLEOTIDE SEQUENCE [LARGE SCALE GENOMIC DNA]</scope>
    <source>
        <strain evidence="4 5">FD-317 M1</strain>
    </source>
</reference>
<dbReference type="OrthoDB" id="2564568at2759"/>
<protein>
    <recommendedName>
        <fullName evidence="6">Extracellular membrane protein CFEM domain-containing protein</fullName>
    </recommendedName>
</protein>
<dbReference type="EMBL" id="KN834784">
    <property type="protein sequence ID" value="KIK58578.1"/>
    <property type="molecule type" value="Genomic_DNA"/>
</dbReference>
<feature type="compositionally biased region" description="Low complexity" evidence="1">
    <location>
        <begin position="127"/>
        <end position="146"/>
    </location>
</feature>
<keyword evidence="2" id="KW-0812">Transmembrane</keyword>
<feature type="chain" id="PRO_5002208801" description="Extracellular membrane protein CFEM domain-containing protein" evidence="3">
    <location>
        <begin position="22"/>
        <end position="216"/>
    </location>
</feature>
<evidence type="ECO:0008006" key="6">
    <source>
        <dbReference type="Google" id="ProtNLM"/>
    </source>
</evidence>
<dbReference type="Proteomes" id="UP000053593">
    <property type="component" value="Unassembled WGS sequence"/>
</dbReference>
<evidence type="ECO:0000256" key="2">
    <source>
        <dbReference type="SAM" id="Phobius"/>
    </source>
</evidence>
<feature type="compositionally biased region" description="Low complexity" evidence="1">
    <location>
        <begin position="154"/>
        <end position="178"/>
    </location>
</feature>
<evidence type="ECO:0000256" key="1">
    <source>
        <dbReference type="SAM" id="MobiDB-lite"/>
    </source>
</evidence>
<dbReference type="HOGENOM" id="CLU_1277742_0_0_1"/>
<gene>
    <name evidence="4" type="ORF">GYMLUDRAFT_45197</name>
</gene>
<evidence type="ECO:0000313" key="5">
    <source>
        <dbReference type="Proteomes" id="UP000053593"/>
    </source>
</evidence>
<feature type="region of interest" description="Disordered" evidence="1">
    <location>
        <begin position="127"/>
        <end position="184"/>
    </location>
</feature>
<proteinExistence type="predicted"/>
<evidence type="ECO:0000256" key="3">
    <source>
        <dbReference type="SAM" id="SignalP"/>
    </source>
</evidence>
<name>A0A0D0CSE7_9AGAR</name>
<accession>A0A0D0CSE7</accession>
<sequence length="216" mass="20521">MKLTSSTFLVAACVLASQVSASQLDALLQARSVLSARQSSSSGLPSFPSQCSTQCNAMTNALNGCSTLECLCGSTVTNSIESCINCAVSLDSSDSTVVSEAQSAVDSINQECAGEAGFSSITVSASGSATKGSSGSSGTTFTSSSGSGLGLTGSGSTATANAAGSSETSGSSSSSGSNSGSGSGNGLKGLSGNGALSAGASAAMGVFGFVLGFALL</sequence>
<dbReference type="AlphaFoldDB" id="A0A0D0CSE7"/>
<organism evidence="4 5">
    <name type="scientific">Collybiopsis luxurians FD-317 M1</name>
    <dbReference type="NCBI Taxonomy" id="944289"/>
    <lineage>
        <taxon>Eukaryota</taxon>
        <taxon>Fungi</taxon>
        <taxon>Dikarya</taxon>
        <taxon>Basidiomycota</taxon>
        <taxon>Agaricomycotina</taxon>
        <taxon>Agaricomycetes</taxon>
        <taxon>Agaricomycetidae</taxon>
        <taxon>Agaricales</taxon>
        <taxon>Marasmiineae</taxon>
        <taxon>Omphalotaceae</taxon>
        <taxon>Collybiopsis</taxon>
        <taxon>Collybiopsis luxurians</taxon>
    </lineage>
</organism>
<keyword evidence="5" id="KW-1185">Reference proteome</keyword>